<name>A0ABY9R1L2_9BACT</name>
<dbReference type="PANTHER" id="PTHR43685">
    <property type="entry name" value="GLYCOSYLTRANSFERASE"/>
    <property type="match status" value="1"/>
</dbReference>
<dbReference type="Pfam" id="PF00535">
    <property type="entry name" value="Glycos_transf_2"/>
    <property type="match status" value="1"/>
</dbReference>
<evidence type="ECO:0000313" key="3">
    <source>
        <dbReference type="Proteomes" id="UP001180616"/>
    </source>
</evidence>
<evidence type="ECO:0000313" key="2">
    <source>
        <dbReference type="EMBL" id="WMW65037.1"/>
    </source>
</evidence>
<dbReference type="SUPFAM" id="SSF53448">
    <property type="entry name" value="Nucleotide-diphospho-sugar transferases"/>
    <property type="match status" value="1"/>
</dbReference>
<dbReference type="InterPro" id="IPR050834">
    <property type="entry name" value="Glycosyltransf_2"/>
</dbReference>
<evidence type="ECO:0000259" key="1">
    <source>
        <dbReference type="Pfam" id="PF00535"/>
    </source>
</evidence>
<sequence length="290" mass="32054">MHRPFLSIVIATRNAAHVLEKCLASLAAQNFRDFEVVIQDSASTDETVALASRFILTLPEIMIASEPDSGIYDAWNKATPRLRGTWTLFLGSDDRLASSNVLEQCAAKLAKLAPQVRYACGDACHAYEDGSTAPYPGRAEGALARMGEQIPFCHSSLWHRTSLFTEYQFDPAFRIAADYDFICRTWPHDSVGYTLEITVTHMGIGGLSTHPKSRLRTLWEIARIAHQHGHPVLTARRVIPLLKAVILWGACVCAGAHGPALLDRLRKLRGLPPCWTTSATHQVRPDTCPK</sequence>
<organism evidence="2 3">
    <name type="scientific">Nitratidesulfovibrio liaohensis</name>
    <dbReference type="NCBI Taxonomy" id="2604158"/>
    <lineage>
        <taxon>Bacteria</taxon>
        <taxon>Pseudomonadati</taxon>
        <taxon>Thermodesulfobacteriota</taxon>
        <taxon>Desulfovibrionia</taxon>
        <taxon>Desulfovibrionales</taxon>
        <taxon>Desulfovibrionaceae</taxon>
        <taxon>Nitratidesulfovibrio</taxon>
    </lineage>
</organism>
<dbReference type="PANTHER" id="PTHR43685:SF11">
    <property type="entry name" value="GLYCOSYLTRANSFERASE TAGX-RELATED"/>
    <property type="match status" value="1"/>
</dbReference>
<proteinExistence type="predicted"/>
<dbReference type="InterPro" id="IPR001173">
    <property type="entry name" value="Glyco_trans_2-like"/>
</dbReference>
<keyword evidence="3" id="KW-1185">Reference proteome</keyword>
<protein>
    <submittedName>
        <fullName evidence="2">Glycosyltransferase</fullName>
    </submittedName>
</protein>
<dbReference type="CDD" id="cd06433">
    <property type="entry name" value="GT_2_WfgS_like"/>
    <property type="match status" value="1"/>
</dbReference>
<reference evidence="2" key="1">
    <citation type="submission" date="2023-09" db="EMBL/GenBank/DDBJ databases">
        <authorList>
            <consortium name="CW5 consortium"/>
            <person name="Lu C.-W."/>
        </authorList>
    </citation>
    <scope>NUCLEOTIDE SEQUENCE</scope>
    <source>
        <strain evidence="2">KPS</strain>
    </source>
</reference>
<dbReference type="EMBL" id="CP133659">
    <property type="protein sequence ID" value="WMW65037.1"/>
    <property type="molecule type" value="Genomic_DNA"/>
</dbReference>
<dbReference type="InterPro" id="IPR029044">
    <property type="entry name" value="Nucleotide-diphossugar_trans"/>
</dbReference>
<dbReference type="Gene3D" id="3.90.550.10">
    <property type="entry name" value="Spore Coat Polysaccharide Biosynthesis Protein SpsA, Chain A"/>
    <property type="match status" value="1"/>
</dbReference>
<dbReference type="RefSeq" id="WP_309541078.1">
    <property type="nucleotide sequence ID" value="NZ_CP133659.1"/>
</dbReference>
<accession>A0ABY9R1L2</accession>
<dbReference type="Proteomes" id="UP001180616">
    <property type="component" value="Chromosome"/>
</dbReference>
<feature type="domain" description="Glycosyltransferase 2-like" evidence="1">
    <location>
        <begin position="7"/>
        <end position="131"/>
    </location>
</feature>
<gene>
    <name evidence="2" type="ORF">KPS_003129</name>
</gene>